<sequence length="371" mass="40094">MFRGSDESDPCTQESRENRLMNAGSPVVGPISSAEVIQGTVPDRDGLSTEDLRLVHALQVVPRAPWSRIGAVLGCDPVTAARRWARLREDGYAWVTAYRFTRRTVVALVELSCAPGRTLEVARDLAGDVEAITIDVTAGGRDLVITVAVEGDDRLGEYLLDRLGAVQGVMSSRTHVVTSIASDARSWRLRMLGEPELAALEAIPRPSGRQRAALSGEEFDGVLAALAADGRIRATDLAARAGIGVDRARASLNTVLAAEGIVVRTEVARRYSERPVYAWFFLRSPARSTDRVLRRLATLRDVRLLATSIGTSNIVLAMWLAGLDDVARVEAVIEQSDADVAIVDRSLVLRTIKHLGRRLTPDGRSVGEGSA</sequence>
<feature type="domain" description="HTH asnC-type" evidence="3">
    <location>
        <begin position="51"/>
        <end position="88"/>
    </location>
</feature>
<evidence type="ECO:0000256" key="1">
    <source>
        <dbReference type="SAM" id="MobiDB-lite"/>
    </source>
</evidence>
<reference evidence="4 5" key="1">
    <citation type="submission" date="2019-08" db="EMBL/GenBank/DDBJ databases">
        <title>Tsukamurella conjunctivitidis sp. nov., Tsukamurella assacharolytica sp. nov. and Tsukamurella sputae sp. nov. isolated from patients with conjunctivitis, bacteraemia (lymphoma) and respiratory infection (sputum) in Hong Kong.</title>
        <authorList>
            <person name="Fok K.M.N."/>
            <person name="Fong J.Y.H."/>
        </authorList>
    </citation>
    <scope>NUCLEOTIDE SEQUENCE [LARGE SCALE GENOMIC DNA]</scope>
    <source>
        <strain evidence="4 5">HKU70</strain>
    </source>
</reference>
<dbReference type="SUPFAM" id="SSF54909">
    <property type="entry name" value="Dimeric alpha+beta barrel"/>
    <property type="match status" value="1"/>
</dbReference>
<dbReference type="GO" id="GO:0005829">
    <property type="term" value="C:cytosol"/>
    <property type="evidence" value="ECO:0007669"/>
    <property type="project" value="TreeGrafter"/>
</dbReference>
<proteinExistence type="predicted"/>
<dbReference type="InterPro" id="IPR036388">
    <property type="entry name" value="WH-like_DNA-bd_sf"/>
</dbReference>
<dbReference type="PANTHER" id="PTHR30154:SF34">
    <property type="entry name" value="TRANSCRIPTIONAL REGULATOR AZLB"/>
    <property type="match status" value="1"/>
</dbReference>
<evidence type="ECO:0000313" key="5">
    <source>
        <dbReference type="Proteomes" id="UP000319792"/>
    </source>
</evidence>
<evidence type="ECO:0000259" key="3">
    <source>
        <dbReference type="Pfam" id="PF13404"/>
    </source>
</evidence>
<comment type="caution">
    <text evidence="4">The sequence shown here is derived from an EMBL/GenBank/DDBJ whole genome shotgun (WGS) entry which is preliminary data.</text>
</comment>
<dbReference type="GO" id="GO:0043565">
    <property type="term" value="F:sequence-specific DNA binding"/>
    <property type="evidence" value="ECO:0007669"/>
    <property type="project" value="InterPro"/>
</dbReference>
<gene>
    <name evidence="4" type="ORF">FK268_00155</name>
</gene>
<dbReference type="Pfam" id="PF01037">
    <property type="entry name" value="AsnC_trans_reg"/>
    <property type="match status" value="1"/>
</dbReference>
<dbReference type="InterPro" id="IPR011008">
    <property type="entry name" value="Dimeric_a/b-barrel"/>
</dbReference>
<feature type="domain" description="Transcription regulator AsnC/Lrp ligand binding" evidence="2">
    <location>
        <begin position="109"/>
        <end position="179"/>
    </location>
</feature>
<dbReference type="Pfam" id="PF13404">
    <property type="entry name" value="HTH_AsnC-type"/>
    <property type="match status" value="1"/>
</dbReference>
<dbReference type="Gene3D" id="1.10.10.10">
    <property type="entry name" value="Winged helix-like DNA-binding domain superfamily/Winged helix DNA-binding domain"/>
    <property type="match status" value="1"/>
</dbReference>
<name>A0A5C5RTE0_9ACTN</name>
<dbReference type="GO" id="GO:0043200">
    <property type="term" value="P:response to amino acid"/>
    <property type="evidence" value="ECO:0007669"/>
    <property type="project" value="TreeGrafter"/>
</dbReference>
<dbReference type="PANTHER" id="PTHR30154">
    <property type="entry name" value="LEUCINE-RESPONSIVE REGULATORY PROTEIN"/>
    <property type="match status" value="1"/>
</dbReference>
<dbReference type="Proteomes" id="UP000319792">
    <property type="component" value="Unassembled WGS sequence"/>
</dbReference>
<accession>A0A5C5RTE0</accession>
<dbReference type="Gene3D" id="3.30.70.920">
    <property type="match status" value="1"/>
</dbReference>
<evidence type="ECO:0000259" key="2">
    <source>
        <dbReference type="Pfam" id="PF01037"/>
    </source>
</evidence>
<dbReference type="AlphaFoldDB" id="A0A5C5RTE0"/>
<evidence type="ECO:0000313" key="4">
    <source>
        <dbReference type="EMBL" id="TWS25733.1"/>
    </source>
</evidence>
<dbReference type="InterPro" id="IPR000485">
    <property type="entry name" value="AsnC-type_HTH_dom"/>
</dbReference>
<protein>
    <submittedName>
        <fullName evidence="4">Lrp/AsnC family transcriptional regulator</fullName>
    </submittedName>
</protein>
<organism evidence="4 5">
    <name type="scientific">Tsukamurella sputi</name>
    <dbReference type="NCBI Taxonomy" id="2591848"/>
    <lineage>
        <taxon>Bacteria</taxon>
        <taxon>Bacillati</taxon>
        <taxon>Actinomycetota</taxon>
        <taxon>Actinomycetes</taxon>
        <taxon>Mycobacteriales</taxon>
        <taxon>Tsukamurellaceae</taxon>
        <taxon>Tsukamurella</taxon>
    </lineage>
</organism>
<feature type="region of interest" description="Disordered" evidence="1">
    <location>
        <begin position="1"/>
        <end position="24"/>
    </location>
</feature>
<keyword evidence="5" id="KW-1185">Reference proteome</keyword>
<dbReference type="EMBL" id="VIGV01000001">
    <property type="protein sequence ID" value="TWS25733.1"/>
    <property type="molecule type" value="Genomic_DNA"/>
</dbReference>
<dbReference type="InterPro" id="IPR019887">
    <property type="entry name" value="Tscrpt_reg_AsnC/Lrp_C"/>
</dbReference>